<dbReference type="InterPro" id="IPR049813">
    <property type="entry name" value="Elp-1-like_TD"/>
</dbReference>
<dbReference type="VEuPathDB" id="VectorBase:ISCI010262"/>
<keyword evidence="9" id="KW-1185">Reference proteome</keyword>
<keyword evidence="4" id="KW-0206">Cytoskeleton</keyword>
<keyword evidence="5" id="KW-0175">Coiled coil</keyword>
<feature type="compositionally biased region" description="Low complexity" evidence="6">
    <location>
        <begin position="136"/>
        <end position="164"/>
    </location>
</feature>
<dbReference type="EMBL" id="DS822268">
    <property type="protein sequence ID" value="EEC11774.1"/>
    <property type="molecule type" value="Genomic_DNA"/>
</dbReference>
<keyword evidence="3" id="KW-0677">Repeat</keyword>
<keyword evidence="4" id="KW-0963">Cytoplasm</keyword>
<dbReference type="FunFam" id="2.130.10.10:FF:002220">
    <property type="entry name" value="EMAP-like 3"/>
    <property type="match status" value="1"/>
</dbReference>
<dbReference type="STRING" id="6945.B7PYV2"/>
<sequence>MLNHGDEMSLQERVSDLEKKILEQTDEITCLRSTIADLARRMNQLEGRAPVITNSNSHGTTPTKAGLPSLPQHPQPQQRHSLHRQTSNSSSSSHVDGVPPHNGHHHQPPSPHSAPSRRLSYFPTASTTSLHSEGGQSSTSASPVPSPAPSSYRSSPSPRQTPSPNRHISASTSNLAAMKRWSSCSSQDFTAANSDQLHDYSLTKVNSAPHQRLKLEWVYGYRGRDCRANLFLLPTGEMVYFIAAVVVLYNVEDQIQRHYLGHSDDIKWYPPLALSFLPTRQKT</sequence>
<dbReference type="HOGENOM" id="CLU_011754_4_0_1"/>
<evidence type="ECO:0007829" key="10">
    <source>
        <dbReference type="PeptideAtlas" id="B7PYV2"/>
    </source>
</evidence>
<dbReference type="InterPro" id="IPR050630">
    <property type="entry name" value="WD_repeat_EMAP"/>
</dbReference>
<dbReference type="GO" id="GO:0005856">
    <property type="term" value="C:cytoskeleton"/>
    <property type="evidence" value="ECO:0007669"/>
    <property type="project" value="UniProtKB-SubCell"/>
</dbReference>
<dbReference type="AlphaFoldDB" id="B7PYV2"/>
<evidence type="ECO:0000256" key="1">
    <source>
        <dbReference type="ARBA" id="ARBA00004245"/>
    </source>
</evidence>
<dbReference type="PANTHER" id="PTHR13720:SF50">
    <property type="entry name" value="ECHINODERM MICROTUBULE-ASSOCIATED PROTEIN-LIKE 2"/>
    <property type="match status" value="1"/>
</dbReference>
<dbReference type="EMBL" id="ABJB010227828">
    <property type="status" value="NOT_ANNOTATED_CDS"/>
    <property type="molecule type" value="Genomic_DNA"/>
</dbReference>
<dbReference type="InParanoid" id="B7PYV2"/>
<evidence type="ECO:0000256" key="2">
    <source>
        <dbReference type="ARBA" id="ARBA00022574"/>
    </source>
</evidence>
<comment type="subcellular location">
    <subcellularLocation>
        <location evidence="1">Cytoplasm</location>
        <location evidence="1">Cytoskeleton</location>
    </subcellularLocation>
</comment>
<dbReference type="InterPro" id="IPR005108">
    <property type="entry name" value="HELP"/>
</dbReference>
<dbReference type="CDD" id="cd21931">
    <property type="entry name" value="TD_EMAP-like"/>
    <property type="match status" value="1"/>
</dbReference>
<feature type="coiled-coil region" evidence="5">
    <location>
        <begin position="7"/>
        <end position="48"/>
    </location>
</feature>
<evidence type="ECO:0000313" key="9">
    <source>
        <dbReference type="Proteomes" id="UP000001555"/>
    </source>
</evidence>
<reference evidence="8" key="2">
    <citation type="submission" date="2020-05" db="UniProtKB">
        <authorList>
            <consortium name="EnsemblMetazoa"/>
        </authorList>
    </citation>
    <scope>IDENTIFICATION</scope>
    <source>
        <strain evidence="8">wikel</strain>
    </source>
</reference>
<feature type="region of interest" description="Disordered" evidence="6">
    <location>
        <begin position="48"/>
        <end position="170"/>
    </location>
</feature>
<dbReference type="VEuPathDB" id="VectorBase:ISCW010262"/>
<evidence type="ECO:0000256" key="4">
    <source>
        <dbReference type="ARBA" id="ARBA00023212"/>
    </source>
</evidence>
<feature type="compositionally biased region" description="Polar residues" evidence="6">
    <location>
        <begin position="123"/>
        <end position="135"/>
    </location>
</feature>
<feature type="compositionally biased region" description="Polar residues" evidence="6">
    <location>
        <begin position="52"/>
        <end position="63"/>
    </location>
</feature>
<accession>B7PYV2</accession>
<evidence type="ECO:0000313" key="8">
    <source>
        <dbReference type="EnsemblMetazoa" id="ISCW010262-PA"/>
    </source>
</evidence>
<protein>
    <submittedName>
        <fullName evidence="7 8">WD-repeat protein, putative</fullName>
    </submittedName>
</protein>
<keyword evidence="2" id="KW-0853">WD repeat</keyword>
<feature type="compositionally biased region" description="Low complexity" evidence="6">
    <location>
        <begin position="67"/>
        <end position="93"/>
    </location>
</feature>
<evidence type="ECO:0000313" key="7">
    <source>
        <dbReference type="EMBL" id="EEC11774.1"/>
    </source>
</evidence>
<dbReference type="PaxDb" id="6945-B7PYV2"/>
<dbReference type="Proteomes" id="UP000001555">
    <property type="component" value="Unassembled WGS sequence"/>
</dbReference>
<proteinExistence type="evidence at protein level"/>
<evidence type="ECO:0000256" key="3">
    <source>
        <dbReference type="ARBA" id="ARBA00022737"/>
    </source>
</evidence>
<dbReference type="PANTHER" id="PTHR13720">
    <property type="entry name" value="WD-40 REPEAT PROTEIN"/>
    <property type="match status" value="1"/>
</dbReference>
<organism>
    <name type="scientific">Ixodes scapularis</name>
    <name type="common">Black-legged tick</name>
    <name type="synonym">Deer tick</name>
    <dbReference type="NCBI Taxonomy" id="6945"/>
    <lineage>
        <taxon>Eukaryota</taxon>
        <taxon>Metazoa</taxon>
        <taxon>Ecdysozoa</taxon>
        <taxon>Arthropoda</taxon>
        <taxon>Chelicerata</taxon>
        <taxon>Arachnida</taxon>
        <taxon>Acari</taxon>
        <taxon>Parasitiformes</taxon>
        <taxon>Ixodida</taxon>
        <taxon>Ixodoidea</taxon>
        <taxon>Ixodidae</taxon>
        <taxon>Ixodinae</taxon>
        <taxon>Ixodes</taxon>
    </lineage>
</organism>
<gene>
    <name evidence="7" type="ORF">IscW_ISCW010262</name>
</gene>
<evidence type="ECO:0000256" key="6">
    <source>
        <dbReference type="SAM" id="MobiDB-lite"/>
    </source>
</evidence>
<dbReference type="Pfam" id="PF03451">
    <property type="entry name" value="HELP"/>
    <property type="match status" value="1"/>
</dbReference>
<dbReference type="EnsemblMetazoa" id="ISCW010262-RA">
    <property type="protein sequence ID" value="ISCW010262-PA"/>
    <property type="gene ID" value="ISCW010262"/>
</dbReference>
<reference evidence="7 9" key="1">
    <citation type="submission" date="2008-03" db="EMBL/GenBank/DDBJ databases">
        <title>Annotation of Ixodes scapularis.</title>
        <authorList>
            <consortium name="Ixodes scapularis Genome Project Consortium"/>
            <person name="Caler E."/>
            <person name="Hannick L.I."/>
            <person name="Bidwell S."/>
            <person name="Joardar V."/>
            <person name="Thiagarajan M."/>
            <person name="Amedeo P."/>
            <person name="Galinsky K.J."/>
            <person name="Schobel S."/>
            <person name="Inman J."/>
            <person name="Hostetler J."/>
            <person name="Miller J."/>
            <person name="Hammond M."/>
            <person name="Megy K."/>
            <person name="Lawson D."/>
            <person name="Kodira C."/>
            <person name="Sutton G."/>
            <person name="Meyer J."/>
            <person name="Hill C.A."/>
            <person name="Birren B."/>
            <person name="Nene V."/>
            <person name="Collins F."/>
            <person name="Alarcon-Chaidez F."/>
            <person name="Wikel S."/>
            <person name="Strausberg R."/>
        </authorList>
    </citation>
    <scope>NUCLEOTIDE SEQUENCE [LARGE SCALE GENOMIC DNA]</scope>
    <source>
        <strain evidence="9">Wikel</strain>
        <strain evidence="7">Wikel colony</strain>
    </source>
</reference>
<dbReference type="InterPro" id="IPR015943">
    <property type="entry name" value="WD40/YVTN_repeat-like_dom_sf"/>
</dbReference>
<keyword evidence="10" id="KW-1267">Proteomics identification</keyword>
<name>B7PYV2_IXOSC</name>
<dbReference type="Gene3D" id="2.130.10.10">
    <property type="entry name" value="YVTN repeat-like/Quinoprotein amine dehydrogenase"/>
    <property type="match status" value="2"/>
</dbReference>
<evidence type="ECO:0000256" key="5">
    <source>
        <dbReference type="SAM" id="Coils"/>
    </source>
</evidence>